<evidence type="ECO:0000256" key="1">
    <source>
        <dbReference type="SAM" id="MobiDB-lite"/>
    </source>
</evidence>
<feature type="compositionally biased region" description="Polar residues" evidence="1">
    <location>
        <begin position="222"/>
        <end position="245"/>
    </location>
</feature>
<feature type="region of interest" description="Disordered" evidence="1">
    <location>
        <begin position="156"/>
        <end position="246"/>
    </location>
</feature>
<feature type="region of interest" description="Disordered" evidence="1">
    <location>
        <begin position="1"/>
        <end position="34"/>
    </location>
</feature>
<proteinExistence type="predicted"/>
<protein>
    <submittedName>
        <fullName evidence="2">Uncharacterized protein</fullName>
    </submittedName>
</protein>
<feature type="compositionally biased region" description="Pro residues" evidence="1">
    <location>
        <begin position="164"/>
        <end position="177"/>
    </location>
</feature>
<feature type="compositionally biased region" description="Polar residues" evidence="1">
    <location>
        <begin position="183"/>
        <end position="194"/>
    </location>
</feature>
<organism evidence="2 3">
    <name type="scientific">Caerostris darwini</name>
    <dbReference type="NCBI Taxonomy" id="1538125"/>
    <lineage>
        <taxon>Eukaryota</taxon>
        <taxon>Metazoa</taxon>
        <taxon>Ecdysozoa</taxon>
        <taxon>Arthropoda</taxon>
        <taxon>Chelicerata</taxon>
        <taxon>Arachnida</taxon>
        <taxon>Araneae</taxon>
        <taxon>Araneomorphae</taxon>
        <taxon>Entelegynae</taxon>
        <taxon>Araneoidea</taxon>
        <taxon>Araneidae</taxon>
        <taxon>Caerostris</taxon>
    </lineage>
</organism>
<name>A0AAV4MXD2_9ARAC</name>
<accession>A0AAV4MXD2</accession>
<evidence type="ECO:0000313" key="3">
    <source>
        <dbReference type="Proteomes" id="UP001054837"/>
    </source>
</evidence>
<evidence type="ECO:0000313" key="2">
    <source>
        <dbReference type="EMBL" id="GIX76415.1"/>
    </source>
</evidence>
<dbReference type="AlphaFoldDB" id="A0AAV4MXD2"/>
<gene>
    <name evidence="2" type="ORF">CDAR_419051</name>
</gene>
<sequence>MSQSSSGPPDVTSPESPPLHEQGIPPDSAAASNIKHAEVRMDTSQTVTAEQLSSNDFLFGHPAPTRLSDPTPEHLLYFEVLLKEAAALMVKVSRHQSAANNIKSPTWERASLTIEDCSRRIRAICTYTGIPASHLPTKKELLEIKKAKELQLQLAAEAAAKEATPPPPAPTPPPPAPVLAEQSNSIETPEQSTSTKRKSPTSDDDEEGFQTVINKKDRKRPTTSSKPVQKVPTRTQPTTFTSRNVQPAMAFSQILRQGNEEKSVGPAPQPIVAREPLSAATTNSSAPAKPSSECSLSEIFQCLMDLVRDNPSHSQIILQAFGLAKDKMRNSLNRFDMTYHLFEAYTDVLSESQFLTA</sequence>
<dbReference type="EMBL" id="BPLQ01000920">
    <property type="protein sequence ID" value="GIX76415.1"/>
    <property type="molecule type" value="Genomic_DNA"/>
</dbReference>
<keyword evidence="3" id="KW-1185">Reference proteome</keyword>
<reference evidence="2 3" key="1">
    <citation type="submission" date="2021-06" db="EMBL/GenBank/DDBJ databases">
        <title>Caerostris darwini draft genome.</title>
        <authorList>
            <person name="Kono N."/>
            <person name="Arakawa K."/>
        </authorList>
    </citation>
    <scope>NUCLEOTIDE SEQUENCE [LARGE SCALE GENOMIC DNA]</scope>
</reference>
<comment type="caution">
    <text evidence="2">The sequence shown here is derived from an EMBL/GenBank/DDBJ whole genome shotgun (WGS) entry which is preliminary data.</text>
</comment>
<dbReference type="Proteomes" id="UP001054837">
    <property type="component" value="Unassembled WGS sequence"/>
</dbReference>